<feature type="region of interest" description="Disordered" evidence="1">
    <location>
        <begin position="68"/>
        <end position="89"/>
    </location>
</feature>
<gene>
    <name evidence="2" type="ORF">PoB_002264400</name>
</gene>
<keyword evidence="3" id="KW-1185">Reference proteome</keyword>
<organism evidence="2 3">
    <name type="scientific">Plakobranchus ocellatus</name>
    <dbReference type="NCBI Taxonomy" id="259542"/>
    <lineage>
        <taxon>Eukaryota</taxon>
        <taxon>Metazoa</taxon>
        <taxon>Spiralia</taxon>
        <taxon>Lophotrochozoa</taxon>
        <taxon>Mollusca</taxon>
        <taxon>Gastropoda</taxon>
        <taxon>Heterobranchia</taxon>
        <taxon>Euthyneura</taxon>
        <taxon>Panpulmonata</taxon>
        <taxon>Sacoglossa</taxon>
        <taxon>Placobranchoidea</taxon>
        <taxon>Plakobranchidae</taxon>
        <taxon>Plakobranchus</taxon>
    </lineage>
</organism>
<proteinExistence type="predicted"/>
<protein>
    <submittedName>
        <fullName evidence="2">Uncharacterized protein</fullName>
    </submittedName>
</protein>
<reference evidence="2 3" key="1">
    <citation type="journal article" date="2021" name="Elife">
        <title>Chloroplast acquisition without the gene transfer in kleptoplastic sea slugs, Plakobranchus ocellatus.</title>
        <authorList>
            <person name="Maeda T."/>
            <person name="Takahashi S."/>
            <person name="Yoshida T."/>
            <person name="Shimamura S."/>
            <person name="Takaki Y."/>
            <person name="Nagai Y."/>
            <person name="Toyoda A."/>
            <person name="Suzuki Y."/>
            <person name="Arimoto A."/>
            <person name="Ishii H."/>
            <person name="Satoh N."/>
            <person name="Nishiyama T."/>
            <person name="Hasebe M."/>
            <person name="Maruyama T."/>
            <person name="Minagawa J."/>
            <person name="Obokata J."/>
            <person name="Shigenobu S."/>
        </authorList>
    </citation>
    <scope>NUCLEOTIDE SEQUENCE [LARGE SCALE GENOMIC DNA]</scope>
</reference>
<dbReference type="AlphaFoldDB" id="A0AAV3ZP34"/>
<evidence type="ECO:0000313" key="2">
    <source>
        <dbReference type="EMBL" id="GFN96138.1"/>
    </source>
</evidence>
<evidence type="ECO:0000256" key="1">
    <source>
        <dbReference type="SAM" id="MobiDB-lite"/>
    </source>
</evidence>
<dbReference type="Proteomes" id="UP000735302">
    <property type="component" value="Unassembled WGS sequence"/>
</dbReference>
<accession>A0AAV3ZP34</accession>
<feature type="region of interest" description="Disordered" evidence="1">
    <location>
        <begin position="1"/>
        <end position="56"/>
    </location>
</feature>
<evidence type="ECO:0000313" key="3">
    <source>
        <dbReference type="Proteomes" id="UP000735302"/>
    </source>
</evidence>
<feature type="compositionally biased region" description="Pro residues" evidence="1">
    <location>
        <begin position="33"/>
        <end position="43"/>
    </location>
</feature>
<name>A0AAV3ZP34_9GAST</name>
<dbReference type="EMBL" id="BLXT01002663">
    <property type="protein sequence ID" value="GFN96138.1"/>
    <property type="molecule type" value="Genomic_DNA"/>
</dbReference>
<sequence>MKRKKAPGNDDITSDVTKIGGPQPKQKCNSSPTPQPIPLPPPKVELHPKKGGLGGAFASRSALRLDPAETSLHGCEPAFDGFPGRSPKA</sequence>
<comment type="caution">
    <text evidence="2">The sequence shown here is derived from an EMBL/GenBank/DDBJ whole genome shotgun (WGS) entry which is preliminary data.</text>
</comment>